<dbReference type="RefSeq" id="XP_056506088.1">
    <property type="nucleotide sequence ID" value="XM_056640331.1"/>
</dbReference>
<dbReference type="AlphaFoldDB" id="A0A9W9TWB2"/>
<keyword evidence="2" id="KW-1185">Reference proteome</keyword>
<proteinExistence type="predicted"/>
<evidence type="ECO:0000313" key="2">
    <source>
        <dbReference type="Proteomes" id="UP001147733"/>
    </source>
</evidence>
<reference evidence="1" key="2">
    <citation type="journal article" date="2023" name="IMA Fungus">
        <title>Comparative genomic study of the Penicillium genus elucidates a diverse pangenome and 15 lateral gene transfer events.</title>
        <authorList>
            <person name="Petersen C."/>
            <person name="Sorensen T."/>
            <person name="Nielsen M.R."/>
            <person name="Sondergaard T.E."/>
            <person name="Sorensen J.L."/>
            <person name="Fitzpatrick D.A."/>
            <person name="Frisvad J.C."/>
            <person name="Nielsen K.L."/>
        </authorList>
    </citation>
    <scope>NUCLEOTIDE SEQUENCE</scope>
    <source>
        <strain evidence="1">IBT 23319</strain>
    </source>
</reference>
<sequence>MALQYPSEIYPAWESKGRKLWQWMSNPAENSCKISKTSLTFSYLLGRPRFSIFIVDEASEDGKTPLLRHIGGVPVEKGTNGHEVKYRSTDIVSYRYHPTRIGVEWFGFSELGMLFLSWISRPDEPCEDPYTAEIAKAVYEKDFPLDTLKRVFVTHIINEDTRDLLNRLIIENSEMMGIQSWEYPEPEFSALLGTRLGSTVAYLVLCAYGQELLHDIAALIE</sequence>
<dbReference type="EMBL" id="JAPQKT010000001">
    <property type="protein sequence ID" value="KAJ5243084.1"/>
    <property type="molecule type" value="Genomic_DNA"/>
</dbReference>
<evidence type="ECO:0000313" key="1">
    <source>
        <dbReference type="EMBL" id="KAJ5243084.1"/>
    </source>
</evidence>
<comment type="caution">
    <text evidence="1">The sequence shown here is derived from an EMBL/GenBank/DDBJ whole genome shotgun (WGS) entry which is preliminary data.</text>
</comment>
<gene>
    <name evidence="1" type="ORF">N7469_001411</name>
</gene>
<name>A0A9W9TWB2_PENCI</name>
<protein>
    <submittedName>
        <fullName evidence="1">Uncharacterized protein</fullName>
    </submittedName>
</protein>
<accession>A0A9W9TWB2</accession>
<dbReference type="Proteomes" id="UP001147733">
    <property type="component" value="Unassembled WGS sequence"/>
</dbReference>
<organism evidence="1 2">
    <name type="scientific">Penicillium citrinum</name>
    <dbReference type="NCBI Taxonomy" id="5077"/>
    <lineage>
        <taxon>Eukaryota</taxon>
        <taxon>Fungi</taxon>
        <taxon>Dikarya</taxon>
        <taxon>Ascomycota</taxon>
        <taxon>Pezizomycotina</taxon>
        <taxon>Eurotiomycetes</taxon>
        <taxon>Eurotiomycetidae</taxon>
        <taxon>Eurotiales</taxon>
        <taxon>Aspergillaceae</taxon>
        <taxon>Penicillium</taxon>
    </lineage>
</organism>
<dbReference type="GeneID" id="81379498"/>
<reference evidence="1" key="1">
    <citation type="submission" date="2022-11" db="EMBL/GenBank/DDBJ databases">
        <authorList>
            <person name="Petersen C."/>
        </authorList>
    </citation>
    <scope>NUCLEOTIDE SEQUENCE</scope>
    <source>
        <strain evidence="1">IBT 23319</strain>
    </source>
</reference>
<dbReference type="OrthoDB" id="4364220at2759"/>